<organism evidence="2 3">
    <name type="scientific">Glaciibacter psychrotolerans</name>
    <dbReference type="NCBI Taxonomy" id="670054"/>
    <lineage>
        <taxon>Bacteria</taxon>
        <taxon>Bacillati</taxon>
        <taxon>Actinomycetota</taxon>
        <taxon>Actinomycetes</taxon>
        <taxon>Micrococcales</taxon>
        <taxon>Microbacteriaceae</taxon>
        <taxon>Glaciibacter</taxon>
    </lineage>
</organism>
<gene>
    <name evidence="2" type="ORF">HNR05_000302</name>
</gene>
<proteinExistence type="predicted"/>
<evidence type="ECO:0000313" key="2">
    <source>
        <dbReference type="EMBL" id="NYJ18511.1"/>
    </source>
</evidence>
<dbReference type="EMBL" id="JACCFM010000001">
    <property type="protein sequence ID" value="NYJ18511.1"/>
    <property type="molecule type" value="Genomic_DNA"/>
</dbReference>
<dbReference type="Pfam" id="PF06054">
    <property type="entry name" value="CoiA_nuc"/>
    <property type="match status" value="1"/>
</dbReference>
<sequence length="475" mass="53022">MSHSLRELSAFLGEEVAAFIYARRIDDGSVYFLPEDEGAIRRPFARAKLECLFPDCPRPRLTSAHRVKKRDGFVHRSGSNAAHPAEDSFHYQAQVRLLQWLEAKFRAPGYSTAMELQTDSARTRIADVMIERASDKQRVAFEVQYASLTPSDWAERHHSYMSMKIADVWIFGHRRAMKPRVNSEGGVKLNPTHEAVAETGAPVLWINPIEGTLAIAVVREVFAGVSYEMLAKEGEAELVFEPLSLFSLALGDDGWVVVTSPKLRRLRQSAAALVTARSEAAAAAAAALEVSAGQIRELARQAEEREAAAEKRRRSKTIWLSTDDGRELVSAFEGVLPPWIGIEIGDLPCAFRSSAEWQGTLYLKHLHGLDPGEVVRVVDCVRSLGLGGAAIPIVRAWFENLVRWGVVGYAHRGLDISYRIAPRASKKEQSELPHVFEVLTHVCSICGYQLAEIYYPAGRHEYCQVVKQRLRERAH</sequence>
<dbReference type="AlphaFoldDB" id="A0A7Z0EBQ5"/>
<accession>A0A7Z0EBQ5</accession>
<dbReference type="InterPro" id="IPR010330">
    <property type="entry name" value="CoiA_nuc"/>
</dbReference>
<keyword evidence="3" id="KW-1185">Reference proteome</keyword>
<protein>
    <recommendedName>
        <fullName evidence="1">Competence protein CoiA nuclease-like domain-containing protein</fullName>
    </recommendedName>
</protein>
<evidence type="ECO:0000259" key="1">
    <source>
        <dbReference type="Pfam" id="PF06054"/>
    </source>
</evidence>
<evidence type="ECO:0000313" key="3">
    <source>
        <dbReference type="Proteomes" id="UP000537260"/>
    </source>
</evidence>
<dbReference type="RefSeq" id="WP_179577412.1">
    <property type="nucleotide sequence ID" value="NZ_JACCFM010000001.1"/>
</dbReference>
<dbReference type="Proteomes" id="UP000537260">
    <property type="component" value="Unassembled WGS sequence"/>
</dbReference>
<reference evidence="2 3" key="1">
    <citation type="submission" date="2020-07" db="EMBL/GenBank/DDBJ databases">
        <title>Sequencing the genomes of 1000 actinobacteria strains.</title>
        <authorList>
            <person name="Klenk H.-P."/>
        </authorList>
    </citation>
    <scope>NUCLEOTIDE SEQUENCE [LARGE SCALE GENOMIC DNA]</scope>
    <source>
        <strain evidence="2 3">LI1</strain>
    </source>
</reference>
<name>A0A7Z0EBQ5_9MICO</name>
<feature type="domain" description="Competence protein CoiA nuclease-like" evidence="1">
    <location>
        <begin position="88"/>
        <end position="178"/>
    </location>
</feature>
<comment type="caution">
    <text evidence="2">The sequence shown here is derived from an EMBL/GenBank/DDBJ whole genome shotgun (WGS) entry which is preliminary data.</text>
</comment>